<dbReference type="Proteomes" id="UP001305414">
    <property type="component" value="Unassembled WGS sequence"/>
</dbReference>
<organism evidence="1 2">
    <name type="scientific">Xylaria bambusicola</name>
    <dbReference type="NCBI Taxonomy" id="326684"/>
    <lineage>
        <taxon>Eukaryota</taxon>
        <taxon>Fungi</taxon>
        <taxon>Dikarya</taxon>
        <taxon>Ascomycota</taxon>
        <taxon>Pezizomycotina</taxon>
        <taxon>Sordariomycetes</taxon>
        <taxon>Xylariomycetidae</taxon>
        <taxon>Xylariales</taxon>
        <taxon>Xylariaceae</taxon>
        <taxon>Xylaria</taxon>
    </lineage>
</organism>
<dbReference type="EMBL" id="JAWHQM010000044">
    <property type="protein sequence ID" value="KAK5634715.1"/>
    <property type="molecule type" value="Genomic_DNA"/>
</dbReference>
<keyword evidence="2" id="KW-1185">Reference proteome</keyword>
<accession>A0AAN7Z2R3</accession>
<dbReference type="AlphaFoldDB" id="A0AAN7Z2R3"/>
<evidence type="ECO:0000313" key="1">
    <source>
        <dbReference type="EMBL" id="KAK5634715.1"/>
    </source>
</evidence>
<protein>
    <submittedName>
        <fullName evidence="1">Uncharacterized protein</fullName>
    </submittedName>
</protein>
<evidence type="ECO:0000313" key="2">
    <source>
        <dbReference type="Proteomes" id="UP001305414"/>
    </source>
</evidence>
<comment type="caution">
    <text evidence="1">The sequence shown here is derived from an EMBL/GenBank/DDBJ whole genome shotgun (WGS) entry which is preliminary data.</text>
</comment>
<reference evidence="1 2" key="1">
    <citation type="submission" date="2023-10" db="EMBL/GenBank/DDBJ databases">
        <title>Draft genome sequence of Xylaria bambusicola isolate GMP-LS, the root and basal stem rot pathogen of sugarcane in Indonesia.</title>
        <authorList>
            <person name="Selvaraj P."/>
            <person name="Muralishankar V."/>
            <person name="Muruganantham S."/>
            <person name="Sp S."/>
            <person name="Haryani S."/>
            <person name="Lau K.J.X."/>
            <person name="Naqvi N.I."/>
        </authorList>
    </citation>
    <scope>NUCLEOTIDE SEQUENCE [LARGE SCALE GENOMIC DNA]</scope>
    <source>
        <strain evidence="1">GMP-LS</strain>
    </source>
</reference>
<proteinExistence type="predicted"/>
<gene>
    <name evidence="1" type="ORF">RRF57_010428</name>
</gene>
<name>A0AAN7Z2R3_9PEZI</name>
<sequence>MSPGFESFHTPTVPEPAKAIEIRVSDCVYTHTGRPATAQLPEKVVKCQPCGAVRCYIFPSLGAERKISAERVEYKPLDCTLWIADRALQQSY</sequence>